<dbReference type="Gramene" id="PNW70501">
    <property type="protein sequence ID" value="PNW70501"/>
    <property type="gene ID" value="CHLRE_17g722526v5"/>
</dbReference>
<dbReference type="AlphaFoldDB" id="A0A2K3CQE4"/>
<accession>A0A2K3CQE4</accession>
<dbReference type="KEGG" id="cre:CHLRE_17g722526v5"/>
<reference evidence="1 2" key="1">
    <citation type="journal article" date="2007" name="Science">
        <title>The Chlamydomonas genome reveals the evolution of key animal and plant functions.</title>
        <authorList>
            <person name="Merchant S.S."/>
            <person name="Prochnik S.E."/>
            <person name="Vallon O."/>
            <person name="Harris E.H."/>
            <person name="Karpowicz S.J."/>
            <person name="Witman G.B."/>
            <person name="Terry A."/>
            <person name="Salamov A."/>
            <person name="Fritz-Laylin L.K."/>
            <person name="Marechal-Drouard L."/>
            <person name="Marshall W.F."/>
            <person name="Qu L.H."/>
            <person name="Nelson D.R."/>
            <person name="Sanderfoot A.A."/>
            <person name="Spalding M.H."/>
            <person name="Kapitonov V.V."/>
            <person name="Ren Q."/>
            <person name="Ferris P."/>
            <person name="Lindquist E."/>
            <person name="Shapiro H."/>
            <person name="Lucas S.M."/>
            <person name="Grimwood J."/>
            <person name="Schmutz J."/>
            <person name="Cardol P."/>
            <person name="Cerutti H."/>
            <person name="Chanfreau G."/>
            <person name="Chen C.L."/>
            <person name="Cognat V."/>
            <person name="Croft M.T."/>
            <person name="Dent R."/>
            <person name="Dutcher S."/>
            <person name="Fernandez E."/>
            <person name="Fukuzawa H."/>
            <person name="Gonzalez-Ballester D."/>
            <person name="Gonzalez-Halphen D."/>
            <person name="Hallmann A."/>
            <person name="Hanikenne M."/>
            <person name="Hippler M."/>
            <person name="Inwood W."/>
            <person name="Jabbari K."/>
            <person name="Kalanon M."/>
            <person name="Kuras R."/>
            <person name="Lefebvre P.A."/>
            <person name="Lemaire S.D."/>
            <person name="Lobanov A.V."/>
            <person name="Lohr M."/>
            <person name="Manuell A."/>
            <person name="Meier I."/>
            <person name="Mets L."/>
            <person name="Mittag M."/>
            <person name="Mittelmeier T."/>
            <person name="Moroney J.V."/>
            <person name="Moseley J."/>
            <person name="Napoli C."/>
            <person name="Nedelcu A.M."/>
            <person name="Niyogi K."/>
            <person name="Novoselov S.V."/>
            <person name="Paulsen I.T."/>
            <person name="Pazour G."/>
            <person name="Purton S."/>
            <person name="Ral J.P."/>
            <person name="Riano-Pachon D.M."/>
            <person name="Riekhof W."/>
            <person name="Rymarquis L."/>
            <person name="Schroda M."/>
            <person name="Stern D."/>
            <person name="Umen J."/>
            <person name="Willows R."/>
            <person name="Wilson N."/>
            <person name="Zimmer S.L."/>
            <person name="Allmer J."/>
            <person name="Balk J."/>
            <person name="Bisova K."/>
            <person name="Chen C.J."/>
            <person name="Elias M."/>
            <person name="Gendler K."/>
            <person name="Hauser C."/>
            <person name="Lamb M.R."/>
            <person name="Ledford H."/>
            <person name="Long J.C."/>
            <person name="Minagawa J."/>
            <person name="Page M.D."/>
            <person name="Pan J."/>
            <person name="Pootakham W."/>
            <person name="Roje S."/>
            <person name="Rose A."/>
            <person name="Stahlberg E."/>
            <person name="Terauchi A.M."/>
            <person name="Yang P."/>
            <person name="Ball S."/>
            <person name="Bowler C."/>
            <person name="Dieckmann C.L."/>
            <person name="Gladyshev V.N."/>
            <person name="Green P."/>
            <person name="Jorgensen R."/>
            <person name="Mayfield S."/>
            <person name="Mueller-Roeber B."/>
            <person name="Rajamani S."/>
            <person name="Sayre R.T."/>
            <person name="Brokstein P."/>
            <person name="Dubchak I."/>
            <person name="Goodstein D."/>
            <person name="Hornick L."/>
            <person name="Huang Y.W."/>
            <person name="Jhaveri J."/>
            <person name="Luo Y."/>
            <person name="Martinez D."/>
            <person name="Ngau W.C."/>
            <person name="Otillar B."/>
            <person name="Poliakov A."/>
            <person name="Porter A."/>
            <person name="Szajkowski L."/>
            <person name="Werner G."/>
            <person name="Zhou K."/>
            <person name="Grigoriev I.V."/>
            <person name="Rokhsar D.S."/>
            <person name="Grossman A.R."/>
        </authorList>
    </citation>
    <scope>NUCLEOTIDE SEQUENCE [LARGE SCALE GENOMIC DNA]</scope>
    <source>
        <strain evidence="2">CC-503</strain>
    </source>
</reference>
<dbReference type="Proteomes" id="UP000006906">
    <property type="component" value="Chromosome 17"/>
</dbReference>
<dbReference type="GeneID" id="66057034"/>
<dbReference type="InParanoid" id="A0A2K3CQE4"/>
<gene>
    <name evidence="1" type="ORF">CHLRE_17g722526v5</name>
</gene>
<evidence type="ECO:0000313" key="2">
    <source>
        <dbReference type="Proteomes" id="UP000006906"/>
    </source>
</evidence>
<keyword evidence="2" id="KW-1185">Reference proteome</keyword>
<dbReference type="EMBL" id="CM008978">
    <property type="protein sequence ID" value="PNW70501.1"/>
    <property type="molecule type" value="Genomic_DNA"/>
</dbReference>
<name>A0A2K3CQE4_CHLRE</name>
<evidence type="ECO:0000313" key="1">
    <source>
        <dbReference type="EMBL" id="PNW70501.1"/>
    </source>
</evidence>
<sequence>MLTPSLRPQPRSTLRSSLHSFTFTIRHTYALKGAASATSTVDGTAPLALPMSGRFGGTRPAAAASSA</sequence>
<organism evidence="1 2">
    <name type="scientific">Chlamydomonas reinhardtii</name>
    <name type="common">Chlamydomonas smithii</name>
    <dbReference type="NCBI Taxonomy" id="3055"/>
    <lineage>
        <taxon>Eukaryota</taxon>
        <taxon>Viridiplantae</taxon>
        <taxon>Chlorophyta</taxon>
        <taxon>core chlorophytes</taxon>
        <taxon>Chlorophyceae</taxon>
        <taxon>CS clade</taxon>
        <taxon>Chlamydomonadales</taxon>
        <taxon>Chlamydomonadaceae</taxon>
        <taxon>Chlamydomonas</taxon>
    </lineage>
</organism>
<dbReference type="RefSeq" id="XP_042914742.1">
    <property type="nucleotide sequence ID" value="XM_043072283.1"/>
</dbReference>
<proteinExistence type="predicted"/>
<protein>
    <submittedName>
        <fullName evidence="1">Uncharacterized protein</fullName>
    </submittedName>
</protein>